<proteinExistence type="predicted"/>
<organism evidence="1 2">
    <name type="scientific">Limosilactobacillus fermentum</name>
    <name type="common">Lactobacillus fermentum</name>
    <dbReference type="NCBI Taxonomy" id="1613"/>
    <lineage>
        <taxon>Bacteria</taxon>
        <taxon>Bacillati</taxon>
        <taxon>Bacillota</taxon>
        <taxon>Bacilli</taxon>
        <taxon>Lactobacillales</taxon>
        <taxon>Lactobacillaceae</taxon>
        <taxon>Limosilactobacillus</taxon>
    </lineage>
</organism>
<dbReference type="SUPFAM" id="SSF56219">
    <property type="entry name" value="DNase I-like"/>
    <property type="match status" value="1"/>
</dbReference>
<sequence>MSAYDKGGKMRKAQMKLLNAIIERAYLAGNYVIVGGDYNHALGKDMLTHFASQEKVPDWVSVLDQSMVAKGFTMVKAQNRETVPTVRSTDLAYRSGVNYLTVCDGFLVSNNVTATATNINTDFDYADHNPVKLTFILK</sequence>
<dbReference type="Gene3D" id="3.60.10.10">
    <property type="entry name" value="Endonuclease/exonuclease/phosphatase"/>
    <property type="match status" value="1"/>
</dbReference>
<evidence type="ECO:0000313" key="2">
    <source>
        <dbReference type="Proteomes" id="UP000503169"/>
    </source>
</evidence>
<reference evidence="1 2" key="1">
    <citation type="submission" date="2020-04" db="EMBL/GenBank/DDBJ databases">
        <title>Novel strain L. Fermentum HFD1 producer antibacterial peptides.</title>
        <authorList>
            <person name="Ozhegov G.D."/>
            <person name="Pavlova A.S."/>
            <person name="Zhuravleva D.E."/>
            <person name="Gogoleva N.V."/>
            <person name="Shagimardanova E.I."/>
            <person name="Markelova M.I."/>
            <person name="Yarullina D.R."/>
            <person name="Kayumov A.R."/>
        </authorList>
    </citation>
    <scope>NUCLEOTIDE SEQUENCE [LARGE SCALE GENOMIC DNA]</scope>
    <source>
        <strain evidence="1 2">HFD1</strain>
    </source>
</reference>
<protein>
    <recommendedName>
        <fullName evidence="3">Endonuclease/exonuclease/phosphatase domain-containing protein</fullName>
    </recommendedName>
</protein>
<accession>A0AAJ4GGF8</accession>
<name>A0AAJ4GGF8_LIMFE</name>
<gene>
    <name evidence="1" type="ORF">HCY95_01689</name>
</gene>
<dbReference type="AlphaFoldDB" id="A0AAJ4GGF8"/>
<evidence type="ECO:0000313" key="1">
    <source>
        <dbReference type="EMBL" id="QIX59235.1"/>
    </source>
</evidence>
<evidence type="ECO:0008006" key="3">
    <source>
        <dbReference type="Google" id="ProtNLM"/>
    </source>
</evidence>
<dbReference type="InterPro" id="IPR036691">
    <property type="entry name" value="Endo/exonu/phosph_ase_sf"/>
</dbReference>
<dbReference type="EMBL" id="CP050919">
    <property type="protein sequence ID" value="QIX59235.1"/>
    <property type="molecule type" value="Genomic_DNA"/>
</dbReference>
<dbReference type="Proteomes" id="UP000503169">
    <property type="component" value="Chromosome"/>
</dbReference>